<dbReference type="InterPro" id="IPR001460">
    <property type="entry name" value="PCN-bd_Tpept"/>
</dbReference>
<protein>
    <submittedName>
        <fullName evidence="5">PASTA domain-containing protein</fullName>
    </submittedName>
</protein>
<gene>
    <name evidence="5" type="ORF">KQI20_05375</name>
</gene>
<accession>A0ABS6DWC3</accession>
<dbReference type="Pfam" id="PF00905">
    <property type="entry name" value="Transpeptidase"/>
    <property type="match status" value="1"/>
</dbReference>
<dbReference type="PROSITE" id="PS51178">
    <property type="entry name" value="PASTA"/>
    <property type="match status" value="1"/>
</dbReference>
<evidence type="ECO:0000313" key="6">
    <source>
        <dbReference type="Proteomes" id="UP001196301"/>
    </source>
</evidence>
<evidence type="ECO:0000256" key="3">
    <source>
        <dbReference type="ARBA" id="ARBA00023136"/>
    </source>
</evidence>
<dbReference type="PANTHER" id="PTHR30627:SF1">
    <property type="entry name" value="PEPTIDOGLYCAN D,D-TRANSPEPTIDASE FTSI"/>
    <property type="match status" value="1"/>
</dbReference>
<dbReference type="Pfam" id="PF03793">
    <property type="entry name" value="PASTA"/>
    <property type="match status" value="1"/>
</dbReference>
<name>A0ABS6DWC3_9FIRM</name>
<proteinExistence type="inferred from homology"/>
<evidence type="ECO:0000256" key="2">
    <source>
        <dbReference type="ARBA" id="ARBA00007171"/>
    </source>
</evidence>
<comment type="similarity">
    <text evidence="2">Belongs to the transpeptidase family.</text>
</comment>
<dbReference type="RefSeq" id="WP_216569000.1">
    <property type="nucleotide sequence ID" value="NZ_JAHLOQ010000010.1"/>
</dbReference>
<comment type="caution">
    <text evidence="5">The sequence shown here is derived from an EMBL/GenBank/DDBJ whole genome shotgun (WGS) entry which is preliminary data.</text>
</comment>
<dbReference type="InterPro" id="IPR005311">
    <property type="entry name" value="PBP_dimer"/>
</dbReference>
<sequence length="662" mass="73781">MKKIRIKSKKRLVLVLVSACALFLVLIVRTCYLQLVKGEWLSTKASEQQTREIPVESKRGTIYDKNMKELAVSVTKYTIWCKPVEVEDKKEAAKKISEIVKDKDYDEILKLLSKTNQALVRIQRWVDDDVADKIQNASIPGIWISEDPQRYYPYGNFAAYVLGHTSSDGEGVTGIELQYNKDLQGKDGKLIVSTDASGREINQGVEQYYEATQGNGIVLTIDEVIQSYAEKAAQRAYELNNAKRVKIIAMDPKTGDVLAMASKPDYDPNNPTKAIYPYFEDLLDSYDDDKKINAYYEMWRNTLISDTYEPGSTFKLVTATSSVEENVIKPNEKFTCTGSVTVEGRRIKCWRSYRPHGSETFEQAVQNSCNPVFVELGKRLGVSKLYDYIEAFGLTSKTGIDLTGEANSILYKEKDVGPVELATISFGQSISVTPIQLITAVSSIANDGKLMQPRLVKAYTDNEGNITKEVEPKTVRQVVSKETSQKMLKVMQSVVTDGGGKIAYLPGYRLGGKTGTAQKVIDGQYAQGKYICSFISVAPVDDPQIVVLAIVDEPTDVVAFGSTTAGPIIKEVMSQSLEYLGVKKVYTEEEKKENEKKQVKVPDVRNLTIKEATKVLEESNLESNLDTDIEIDEKTIVTDMFPKPGVKVNEGSSITLYYNNNS</sequence>
<reference evidence="5 6" key="1">
    <citation type="submission" date="2021-06" db="EMBL/GenBank/DDBJ databases">
        <authorList>
            <person name="Sun Q."/>
            <person name="Li D."/>
        </authorList>
    </citation>
    <scope>NUCLEOTIDE SEQUENCE [LARGE SCALE GENOMIC DNA]</scope>
    <source>
        <strain evidence="5 6">N19</strain>
    </source>
</reference>
<dbReference type="CDD" id="cd06576">
    <property type="entry name" value="PASTA_Pbp2x-like_1"/>
    <property type="match status" value="1"/>
</dbReference>
<keyword evidence="6" id="KW-1185">Reference proteome</keyword>
<comment type="subcellular location">
    <subcellularLocation>
        <location evidence="1">Membrane</location>
    </subcellularLocation>
</comment>
<evidence type="ECO:0000256" key="1">
    <source>
        <dbReference type="ARBA" id="ARBA00004370"/>
    </source>
</evidence>
<dbReference type="EMBL" id="JAHLOQ010000010">
    <property type="protein sequence ID" value="MBU5335864.1"/>
    <property type="molecule type" value="Genomic_DNA"/>
</dbReference>
<dbReference type="SMART" id="SM00740">
    <property type="entry name" value="PASTA"/>
    <property type="match status" value="1"/>
</dbReference>
<dbReference type="Proteomes" id="UP001196301">
    <property type="component" value="Unassembled WGS sequence"/>
</dbReference>
<evidence type="ECO:0000313" key="5">
    <source>
        <dbReference type="EMBL" id="MBU5335864.1"/>
    </source>
</evidence>
<dbReference type="Pfam" id="PF03717">
    <property type="entry name" value="PBP_dimer"/>
    <property type="match status" value="1"/>
</dbReference>
<keyword evidence="3" id="KW-0472">Membrane</keyword>
<evidence type="ECO:0000259" key="4">
    <source>
        <dbReference type="PROSITE" id="PS51178"/>
    </source>
</evidence>
<dbReference type="PANTHER" id="PTHR30627">
    <property type="entry name" value="PEPTIDOGLYCAN D,D-TRANSPEPTIDASE"/>
    <property type="match status" value="1"/>
</dbReference>
<feature type="domain" description="PASTA" evidence="4">
    <location>
        <begin position="595"/>
        <end position="660"/>
    </location>
</feature>
<organism evidence="5 6">
    <name type="scientific">Intestinibacter bartlettii</name>
    <dbReference type="NCBI Taxonomy" id="261299"/>
    <lineage>
        <taxon>Bacteria</taxon>
        <taxon>Bacillati</taxon>
        <taxon>Bacillota</taxon>
        <taxon>Clostridia</taxon>
        <taxon>Peptostreptococcales</taxon>
        <taxon>Peptostreptococcaceae</taxon>
        <taxon>Intestinibacter</taxon>
    </lineage>
</organism>
<dbReference type="InterPro" id="IPR050515">
    <property type="entry name" value="Beta-lactam/transpept"/>
</dbReference>
<dbReference type="InterPro" id="IPR005543">
    <property type="entry name" value="PASTA_dom"/>
</dbReference>